<dbReference type="OrthoDB" id="2342176at2759"/>
<dbReference type="STRING" id="1160509.A0A3N4IQP0"/>
<proteinExistence type="predicted"/>
<feature type="region of interest" description="Disordered" evidence="1">
    <location>
        <begin position="163"/>
        <end position="205"/>
    </location>
</feature>
<dbReference type="AlphaFoldDB" id="A0A3N4IQP0"/>
<evidence type="ECO:0000256" key="2">
    <source>
        <dbReference type="SAM" id="SignalP"/>
    </source>
</evidence>
<dbReference type="PANTHER" id="PTHR36182">
    <property type="entry name" value="PROTEIN, PUTATIVE (AFU_ORTHOLOGUE AFUA_6G10930)-RELATED"/>
    <property type="match status" value="1"/>
</dbReference>
<keyword evidence="2" id="KW-0732">Signal</keyword>
<feature type="signal peptide" evidence="2">
    <location>
        <begin position="1"/>
        <end position="19"/>
    </location>
</feature>
<feature type="chain" id="PRO_5017930658" evidence="2">
    <location>
        <begin position="20"/>
        <end position="489"/>
    </location>
</feature>
<dbReference type="PANTHER" id="PTHR36182:SF1">
    <property type="entry name" value="PROTEIN, PUTATIVE (AFU_ORTHOLOGUE AFUA_6G10930)-RELATED"/>
    <property type="match status" value="1"/>
</dbReference>
<protein>
    <submittedName>
        <fullName evidence="3">Uncharacterized protein</fullName>
    </submittedName>
</protein>
<keyword evidence="4" id="KW-1185">Reference proteome</keyword>
<accession>A0A3N4IQP0</accession>
<evidence type="ECO:0000256" key="1">
    <source>
        <dbReference type="SAM" id="MobiDB-lite"/>
    </source>
</evidence>
<sequence>MLISPSSALLFLLLTQSSAHMYLSHPPPLRGLPSSPSTTLTQSTTSTLHLNGTAPHDGGSCQISLSMDKGKSWKVLKSMVGGCPRRKGKQEWTYRVPHDVTGTGVLAWSWVNRIGEFYMNCAKVEVVPAGGVGEGGEEGKVAKYRTTKRAEFVTVPPPGSVRRRGWNWRRHDGGDHSGGGGEEVGEDVPESPAAPKALPEMQRPPIKWEERPDMLILDMDIVDCKSPATKETDAVQYETEYPHPGDDVEYAEDGMYPLRLPTGRECVFRKGGGLKTGPGGSGGGSGGSGGGPGLQPNGSVGGQPSPDVLPLKPTPSKKGVVTKTKTLYTKATSTVSVTVSVYNPPVVPAVPEMGETVYVTSTSTVNAVMTATRTPAAVPVLPQSVVPSSVAAVPIPGGGAGGMKPCAQVPRKCKCKPKKAANTGGGGGGGSPSAMQMNAAGAGSGGLPMMPLVANVQGSGQGQGKGRMVTVTGVYTISVTVTTWAPLST</sequence>
<gene>
    <name evidence="3" type="ORF">BJ508DRAFT_301903</name>
</gene>
<organism evidence="3 4">
    <name type="scientific">Ascobolus immersus RN42</name>
    <dbReference type="NCBI Taxonomy" id="1160509"/>
    <lineage>
        <taxon>Eukaryota</taxon>
        <taxon>Fungi</taxon>
        <taxon>Dikarya</taxon>
        <taxon>Ascomycota</taxon>
        <taxon>Pezizomycotina</taxon>
        <taxon>Pezizomycetes</taxon>
        <taxon>Pezizales</taxon>
        <taxon>Ascobolaceae</taxon>
        <taxon>Ascobolus</taxon>
    </lineage>
</organism>
<feature type="region of interest" description="Disordered" evidence="1">
    <location>
        <begin position="418"/>
        <end position="441"/>
    </location>
</feature>
<evidence type="ECO:0000313" key="3">
    <source>
        <dbReference type="EMBL" id="RPA86540.1"/>
    </source>
</evidence>
<dbReference type="EMBL" id="ML119649">
    <property type="protein sequence ID" value="RPA86540.1"/>
    <property type="molecule type" value="Genomic_DNA"/>
</dbReference>
<feature type="region of interest" description="Disordered" evidence="1">
    <location>
        <begin position="269"/>
        <end position="318"/>
    </location>
</feature>
<reference evidence="3 4" key="1">
    <citation type="journal article" date="2018" name="Nat. Ecol. Evol.">
        <title>Pezizomycetes genomes reveal the molecular basis of ectomycorrhizal truffle lifestyle.</title>
        <authorList>
            <person name="Murat C."/>
            <person name="Payen T."/>
            <person name="Noel B."/>
            <person name="Kuo A."/>
            <person name="Morin E."/>
            <person name="Chen J."/>
            <person name="Kohler A."/>
            <person name="Krizsan K."/>
            <person name="Balestrini R."/>
            <person name="Da Silva C."/>
            <person name="Montanini B."/>
            <person name="Hainaut M."/>
            <person name="Levati E."/>
            <person name="Barry K.W."/>
            <person name="Belfiori B."/>
            <person name="Cichocki N."/>
            <person name="Clum A."/>
            <person name="Dockter R.B."/>
            <person name="Fauchery L."/>
            <person name="Guy J."/>
            <person name="Iotti M."/>
            <person name="Le Tacon F."/>
            <person name="Lindquist E.A."/>
            <person name="Lipzen A."/>
            <person name="Malagnac F."/>
            <person name="Mello A."/>
            <person name="Molinier V."/>
            <person name="Miyauchi S."/>
            <person name="Poulain J."/>
            <person name="Riccioni C."/>
            <person name="Rubini A."/>
            <person name="Sitrit Y."/>
            <person name="Splivallo R."/>
            <person name="Traeger S."/>
            <person name="Wang M."/>
            <person name="Zifcakova L."/>
            <person name="Wipf D."/>
            <person name="Zambonelli A."/>
            <person name="Paolocci F."/>
            <person name="Nowrousian M."/>
            <person name="Ottonello S."/>
            <person name="Baldrian P."/>
            <person name="Spatafora J.W."/>
            <person name="Henrissat B."/>
            <person name="Nagy L.G."/>
            <person name="Aury J.M."/>
            <person name="Wincker P."/>
            <person name="Grigoriev I.V."/>
            <person name="Bonfante P."/>
            <person name="Martin F.M."/>
        </authorList>
    </citation>
    <scope>NUCLEOTIDE SEQUENCE [LARGE SCALE GENOMIC DNA]</scope>
    <source>
        <strain evidence="3 4">RN42</strain>
    </source>
</reference>
<dbReference type="Gene3D" id="2.70.50.70">
    <property type="match status" value="1"/>
</dbReference>
<feature type="compositionally biased region" description="Gly residues" evidence="1">
    <location>
        <begin position="270"/>
        <end position="293"/>
    </location>
</feature>
<feature type="compositionally biased region" description="Low complexity" evidence="1">
    <location>
        <begin position="31"/>
        <end position="44"/>
    </location>
</feature>
<feature type="region of interest" description="Disordered" evidence="1">
    <location>
        <begin position="25"/>
        <end position="44"/>
    </location>
</feature>
<evidence type="ECO:0000313" key="4">
    <source>
        <dbReference type="Proteomes" id="UP000275078"/>
    </source>
</evidence>
<name>A0A3N4IQP0_ASCIM</name>
<dbReference type="Proteomes" id="UP000275078">
    <property type="component" value="Unassembled WGS sequence"/>
</dbReference>